<dbReference type="GO" id="GO:0000976">
    <property type="term" value="F:transcription cis-regulatory region binding"/>
    <property type="evidence" value="ECO:0007669"/>
    <property type="project" value="TreeGrafter"/>
</dbReference>
<gene>
    <name evidence="5" type="ORF">LCER1_G009006</name>
</gene>
<dbReference type="AlphaFoldDB" id="A0A7D8Z1Z0"/>
<dbReference type="PANTHER" id="PTHR37534:SF23">
    <property type="entry name" value="ZN(II)2CYS6 TRANSCRIPTION FACTOR (EUROFUNG)"/>
    <property type="match status" value="1"/>
</dbReference>
<feature type="region of interest" description="Disordered" evidence="3">
    <location>
        <begin position="1"/>
        <end position="42"/>
    </location>
</feature>
<comment type="subcellular location">
    <subcellularLocation>
        <location evidence="1">Nucleus</location>
    </subcellularLocation>
</comment>
<dbReference type="GO" id="GO:0005634">
    <property type="term" value="C:nucleus"/>
    <property type="evidence" value="ECO:0007669"/>
    <property type="project" value="UniProtKB-SubCell"/>
</dbReference>
<protein>
    <submittedName>
        <fullName evidence="5">Putative transcriptional regulatory protein</fullName>
    </submittedName>
</protein>
<feature type="compositionally biased region" description="Low complexity" evidence="3">
    <location>
        <begin position="267"/>
        <end position="276"/>
    </location>
</feature>
<feature type="compositionally biased region" description="Polar residues" evidence="3">
    <location>
        <begin position="136"/>
        <end position="146"/>
    </location>
</feature>
<dbReference type="Proteomes" id="UP000481288">
    <property type="component" value="Unassembled WGS sequence"/>
</dbReference>
<dbReference type="SMART" id="SM00066">
    <property type="entry name" value="GAL4"/>
    <property type="match status" value="1"/>
</dbReference>
<feature type="compositionally biased region" description="Basic and acidic residues" evidence="3">
    <location>
        <begin position="17"/>
        <end position="34"/>
    </location>
</feature>
<evidence type="ECO:0000259" key="4">
    <source>
        <dbReference type="PROSITE" id="PS50048"/>
    </source>
</evidence>
<evidence type="ECO:0000313" key="5">
    <source>
        <dbReference type="EMBL" id="TVY47409.1"/>
    </source>
</evidence>
<evidence type="ECO:0000256" key="1">
    <source>
        <dbReference type="ARBA" id="ARBA00004123"/>
    </source>
</evidence>
<evidence type="ECO:0000256" key="3">
    <source>
        <dbReference type="SAM" id="MobiDB-lite"/>
    </source>
</evidence>
<dbReference type="InterPro" id="IPR001138">
    <property type="entry name" value="Zn2Cys6_DnaBD"/>
</dbReference>
<dbReference type="PANTHER" id="PTHR37534">
    <property type="entry name" value="TRANSCRIPTIONAL ACTIVATOR PROTEIN UGA3"/>
    <property type="match status" value="1"/>
</dbReference>
<organism evidence="5 6">
    <name type="scientific">Lachnellula cervina</name>
    <dbReference type="NCBI Taxonomy" id="1316786"/>
    <lineage>
        <taxon>Eukaryota</taxon>
        <taxon>Fungi</taxon>
        <taxon>Dikarya</taxon>
        <taxon>Ascomycota</taxon>
        <taxon>Pezizomycotina</taxon>
        <taxon>Leotiomycetes</taxon>
        <taxon>Helotiales</taxon>
        <taxon>Lachnaceae</taxon>
        <taxon>Lachnellula</taxon>
    </lineage>
</organism>
<keyword evidence="6" id="KW-1185">Reference proteome</keyword>
<keyword evidence="2" id="KW-0539">Nucleus</keyword>
<dbReference type="GO" id="GO:0000981">
    <property type="term" value="F:DNA-binding transcription factor activity, RNA polymerase II-specific"/>
    <property type="evidence" value="ECO:0007669"/>
    <property type="project" value="InterPro"/>
</dbReference>
<reference evidence="5 6" key="1">
    <citation type="submission" date="2018-05" db="EMBL/GenBank/DDBJ databases">
        <title>Whole genome sequencing for identification of molecular markers to develop diagnostic detection tools for the regulated plant pathogen Lachnellula willkommii.</title>
        <authorList>
            <person name="Giroux E."/>
            <person name="Bilodeau G."/>
        </authorList>
    </citation>
    <scope>NUCLEOTIDE SEQUENCE [LARGE SCALE GENOMIC DNA]</scope>
    <source>
        <strain evidence="5 6">CBS 625.97</strain>
    </source>
</reference>
<feature type="region of interest" description="Disordered" evidence="3">
    <location>
        <begin position="263"/>
        <end position="291"/>
    </location>
</feature>
<dbReference type="Pfam" id="PF11951">
    <property type="entry name" value="Fungal_trans_2"/>
    <property type="match status" value="1"/>
</dbReference>
<dbReference type="InterPro" id="IPR036864">
    <property type="entry name" value="Zn2-C6_fun-type_DNA-bd_sf"/>
</dbReference>
<feature type="region of interest" description="Disordered" evidence="3">
    <location>
        <begin position="102"/>
        <end position="156"/>
    </location>
</feature>
<dbReference type="OrthoDB" id="5391043at2759"/>
<dbReference type="PROSITE" id="PS00463">
    <property type="entry name" value="ZN2_CY6_FUNGAL_1"/>
    <property type="match status" value="1"/>
</dbReference>
<evidence type="ECO:0000256" key="2">
    <source>
        <dbReference type="ARBA" id="ARBA00023242"/>
    </source>
</evidence>
<feature type="domain" description="Zn(2)-C6 fungal-type" evidence="4">
    <location>
        <begin position="43"/>
        <end position="71"/>
    </location>
</feature>
<feature type="region of interest" description="Disordered" evidence="3">
    <location>
        <begin position="733"/>
        <end position="818"/>
    </location>
</feature>
<dbReference type="SUPFAM" id="SSF57701">
    <property type="entry name" value="Zn2/Cys6 DNA-binding domain"/>
    <property type="match status" value="1"/>
</dbReference>
<dbReference type="CDD" id="cd00067">
    <property type="entry name" value="GAL4"/>
    <property type="match status" value="1"/>
</dbReference>
<evidence type="ECO:0000313" key="6">
    <source>
        <dbReference type="Proteomes" id="UP000481288"/>
    </source>
</evidence>
<proteinExistence type="predicted"/>
<accession>A0A7D8Z1Z0</accession>
<dbReference type="InterPro" id="IPR021858">
    <property type="entry name" value="Fun_TF"/>
</dbReference>
<dbReference type="GO" id="GO:0045944">
    <property type="term" value="P:positive regulation of transcription by RNA polymerase II"/>
    <property type="evidence" value="ECO:0007669"/>
    <property type="project" value="TreeGrafter"/>
</dbReference>
<dbReference type="GO" id="GO:0008270">
    <property type="term" value="F:zinc ion binding"/>
    <property type="evidence" value="ECO:0007669"/>
    <property type="project" value="InterPro"/>
</dbReference>
<feature type="non-terminal residue" evidence="5">
    <location>
        <position position="890"/>
    </location>
</feature>
<dbReference type="EMBL" id="QGMG01001501">
    <property type="protein sequence ID" value="TVY47409.1"/>
    <property type="molecule type" value="Genomic_DNA"/>
</dbReference>
<dbReference type="PROSITE" id="PS50048">
    <property type="entry name" value="ZN2_CY6_FUNGAL_2"/>
    <property type="match status" value="1"/>
</dbReference>
<sequence length="890" mass="99986">MKDAEHPVEQGKQSNEAPKKPDEEQPPKKPGSKEKGRKRTKSGCLTCRKRRIKCGEERPTCQNCTKSKRQCEGYNQRVVFKDPLNAYRPSLSASLQGSFSGRGSGSLVSHHGVPQQHTKTAQTPLPIAPKLGPRGSSFQNLNTAATTGIPPATLIGPEQRQYTFQNDTKDTSPHNNPPPQPLQSVEVKFDTVDRSHLPEPNNRPHGQEKAVHYDFSALVEKAPKVEALQTPTRKSPQDWSAGPDTSASLYHSFAIDTEWKHPNVGRSTSSSSAFSSQAHRGSTLHVNPEDEPRALVEEQERYNELPIKYQETQPRLNTQFPQRTTDWPIEQSAASTNTQAYVINDDDDPFDVSDDDIPMGDYTGSATWEDDFLDHIKSNDLGIVVATQAGQERQGQLVRSFKSFIDRPDMLANYVPSPQSSPLSDSMSARIFCHFVNVTAPSISLFERHPANPSLIFQGQPVPLSQQHIWTYTFSTVALRHPALLHAMLALASIQIAKLQGEPITAALKHYAISLRRTAKCIGSPTRRSEPATLAAAMLLAFFEVWTADHQKWSNHLLGARQLVREINFAGMTRYIKSQKVQKRWEERMRYYQTQQQGVGHNFYDDRLRHQAYVDDVDETIVSMLMGKKLRYDQFGQVLDDSLQDDSGKTYSERDLELYETQRDLFWWYCKQDAYQAILGGGRLFMAYDLWSHCPPRAAPGRLNATYGTFDHVILLMGRVADFAAKDIKRKRKQIKANGGWRPPESIFNNNGSRPGPGTGSQSQHPSNPQMPHQQGPPQMPQMPDFSGMVPGIKEPQMPMGFSTTRDTSPESTQSAEDLDLEAKKLEADEEWQDIRNGFSILEDHFGEDFQALGPEFSAPIQTPFGPALQYRTYGIAGIWMNFYMALIAC</sequence>
<name>A0A7D8Z1Z0_9HELO</name>
<dbReference type="Gene3D" id="4.10.240.10">
    <property type="entry name" value="Zn(2)-C6 fungal-type DNA-binding domain"/>
    <property type="match status" value="1"/>
</dbReference>
<feature type="compositionally biased region" description="Polar residues" evidence="3">
    <location>
        <begin position="802"/>
        <end position="816"/>
    </location>
</feature>
<dbReference type="Pfam" id="PF00172">
    <property type="entry name" value="Zn_clus"/>
    <property type="match status" value="1"/>
</dbReference>
<comment type="caution">
    <text evidence="5">The sequence shown here is derived from an EMBL/GenBank/DDBJ whole genome shotgun (WGS) entry which is preliminary data.</text>
</comment>